<dbReference type="PROSITE" id="PS50244">
    <property type="entry name" value="S5A_REDUCTASE"/>
    <property type="match status" value="1"/>
</dbReference>
<dbReference type="GO" id="GO:0003865">
    <property type="term" value="F:3-oxo-5-alpha-steroid 4-dehydrogenase activity"/>
    <property type="evidence" value="ECO:0007669"/>
    <property type="project" value="TreeGrafter"/>
</dbReference>
<comment type="caution">
    <text evidence="8">The sequence shown here is derived from an EMBL/GenBank/DDBJ whole genome shotgun (WGS) entry which is preliminary data.</text>
</comment>
<organism evidence="8 9">
    <name type="scientific">Beauveria bassiana</name>
    <name type="common">White muscardine disease fungus</name>
    <name type="synonym">Tritirachium shiotae</name>
    <dbReference type="NCBI Taxonomy" id="176275"/>
    <lineage>
        <taxon>Eukaryota</taxon>
        <taxon>Fungi</taxon>
        <taxon>Dikarya</taxon>
        <taxon>Ascomycota</taxon>
        <taxon>Pezizomycotina</taxon>
        <taxon>Sordariomycetes</taxon>
        <taxon>Hypocreomycetidae</taxon>
        <taxon>Hypocreales</taxon>
        <taxon>Cordycipitaceae</taxon>
        <taxon>Beauveria</taxon>
    </lineage>
</organism>
<feature type="transmembrane region" description="Helical" evidence="5">
    <location>
        <begin position="229"/>
        <end position="245"/>
    </location>
</feature>
<feature type="domain" description="3-oxo-5-alpha-steroid 4-dehydrogenase C-terminal" evidence="7">
    <location>
        <begin position="231"/>
        <end position="340"/>
    </location>
</feature>
<dbReference type="GO" id="GO:0005783">
    <property type="term" value="C:endoplasmic reticulum"/>
    <property type="evidence" value="ECO:0007669"/>
    <property type="project" value="TreeGrafter"/>
</dbReference>
<feature type="chain" id="PRO_5014607388" evidence="6">
    <location>
        <begin position="23"/>
        <end position="506"/>
    </location>
</feature>
<proteinExistence type="predicted"/>
<evidence type="ECO:0000256" key="6">
    <source>
        <dbReference type="SAM" id="SignalP"/>
    </source>
</evidence>
<keyword evidence="2 5" id="KW-0812">Transmembrane</keyword>
<reference evidence="8 9" key="1">
    <citation type="journal article" date="2016" name="Appl. Microbiol. Biotechnol.">
        <title>Characterization of T-DNA insertion mutants with decreased virulence in the entomopathogenic fungus Beauveria bassiana JEF-007.</title>
        <authorList>
            <person name="Kim S."/>
            <person name="Lee S.J."/>
            <person name="Nai Y.S."/>
            <person name="Yu J.S."/>
            <person name="Lee M.R."/>
            <person name="Yang Y.T."/>
            <person name="Kim J.S."/>
        </authorList>
    </citation>
    <scope>NUCLEOTIDE SEQUENCE [LARGE SCALE GENOMIC DNA]</scope>
    <source>
        <strain evidence="8 9">JEF-007</strain>
    </source>
</reference>
<dbReference type="GO" id="GO:0006488">
    <property type="term" value="P:dolichol-linked oligosaccharide biosynthetic process"/>
    <property type="evidence" value="ECO:0007669"/>
    <property type="project" value="InterPro"/>
</dbReference>
<feature type="transmembrane region" description="Helical" evidence="5">
    <location>
        <begin position="296"/>
        <end position="317"/>
    </location>
</feature>
<feature type="signal peptide" evidence="6">
    <location>
        <begin position="1"/>
        <end position="22"/>
    </location>
</feature>
<feature type="transmembrane region" description="Helical" evidence="5">
    <location>
        <begin position="266"/>
        <end position="290"/>
    </location>
</feature>
<evidence type="ECO:0000256" key="4">
    <source>
        <dbReference type="ARBA" id="ARBA00023136"/>
    </source>
</evidence>
<comment type="subcellular location">
    <subcellularLocation>
        <location evidence="1">Endomembrane system</location>
        <topology evidence="1">Multi-pass membrane protein</topology>
    </subcellularLocation>
</comment>
<feature type="transmembrane region" description="Helical" evidence="5">
    <location>
        <begin position="97"/>
        <end position="117"/>
    </location>
</feature>
<evidence type="ECO:0000259" key="7">
    <source>
        <dbReference type="Pfam" id="PF02544"/>
    </source>
</evidence>
<evidence type="ECO:0000256" key="1">
    <source>
        <dbReference type="ARBA" id="ARBA00004127"/>
    </source>
</evidence>
<evidence type="ECO:0000256" key="2">
    <source>
        <dbReference type="ARBA" id="ARBA00022692"/>
    </source>
</evidence>
<sequence>MAQALTQHALQHLLLLRNRALAQPPSQWCQVLFLGAAGGVIVMQALPASLRGLLMDYGARGTGKAADEADQKQTPPSGLKKLVVAAATSAGQVPHAWFWHFYLLSVACSAFWAWQFWARGSVLRALAERQQQRATDDGSGGGVEEAEAMAKMERELGKVFAAWIMMALQGTRRLYESVCVMKTGSGSSMWVVHWAVGLSFYAIMSISVWIEGSDAILASWETQEPARILASRVPVAMALYFWAWNKQHECHAHLARLKKYTLPGEGLFRFLVCPHYTCECLIYLAIAVAAAPMGHWVSGPVMCGLAFVVANLGATAVGTRKWYVQKFGAAAVASRWTMIPGASSTLEKHADFIGGFGDFENVSQQPIGDCLGREVDVLFNVGDAVEVVGVEFACRNEQAARLLQDAPRGLWIQSAVVFASMQIETEACAKTDCAHHGPVCCAILYKGKTTNIIHVRHVKLRGPDRELVCITYLVGHDADARRILVDENVVGPGVRAAAKDLHRVIG</sequence>
<dbReference type="EMBL" id="MRVG01000004">
    <property type="protein sequence ID" value="PMB69604.1"/>
    <property type="molecule type" value="Genomic_DNA"/>
</dbReference>
<dbReference type="InterPro" id="IPR039698">
    <property type="entry name" value="Dfg10/SRD5A3"/>
</dbReference>
<evidence type="ECO:0000256" key="5">
    <source>
        <dbReference type="SAM" id="Phobius"/>
    </source>
</evidence>
<keyword evidence="6" id="KW-0732">Signal</keyword>
<dbReference type="GO" id="GO:0016095">
    <property type="term" value="P:polyprenol catabolic process"/>
    <property type="evidence" value="ECO:0007669"/>
    <property type="project" value="TreeGrafter"/>
</dbReference>
<dbReference type="AlphaFoldDB" id="A0A2N6NQQ9"/>
<dbReference type="Pfam" id="PF02544">
    <property type="entry name" value="Steroid_dh"/>
    <property type="match status" value="1"/>
</dbReference>
<evidence type="ECO:0000313" key="8">
    <source>
        <dbReference type="EMBL" id="PMB69604.1"/>
    </source>
</evidence>
<name>A0A2N6NQQ9_BEABA</name>
<keyword evidence="3 5" id="KW-1133">Transmembrane helix</keyword>
<dbReference type="InterPro" id="IPR001104">
    <property type="entry name" value="3-oxo-5_a-steroid_4-DH_C"/>
</dbReference>
<protein>
    <submittedName>
        <fullName evidence="8">Polyprenol reductase</fullName>
    </submittedName>
</protein>
<feature type="transmembrane region" description="Helical" evidence="5">
    <location>
        <begin position="187"/>
        <end position="209"/>
    </location>
</feature>
<dbReference type="PANTHER" id="PTHR14624">
    <property type="entry name" value="DFG10 PROTEIN"/>
    <property type="match status" value="1"/>
</dbReference>
<dbReference type="PANTHER" id="PTHR14624:SF0">
    <property type="entry name" value="POLYPRENOL REDUCTASE"/>
    <property type="match status" value="1"/>
</dbReference>
<evidence type="ECO:0000256" key="3">
    <source>
        <dbReference type="ARBA" id="ARBA00022989"/>
    </source>
</evidence>
<gene>
    <name evidence="8" type="ORF">BM221_004248</name>
</gene>
<dbReference type="Proteomes" id="UP000235728">
    <property type="component" value="Unassembled WGS sequence"/>
</dbReference>
<keyword evidence="4 5" id="KW-0472">Membrane</keyword>
<evidence type="ECO:0000313" key="9">
    <source>
        <dbReference type="Proteomes" id="UP000235728"/>
    </source>
</evidence>
<feature type="transmembrane region" description="Helical" evidence="5">
    <location>
        <begin position="32"/>
        <end position="54"/>
    </location>
</feature>
<accession>A0A2N6NQQ9</accession>
<dbReference type="OMA" id="VNQYRCH"/>